<evidence type="ECO:0000256" key="13">
    <source>
        <dbReference type="ARBA" id="ARBA00023075"/>
    </source>
</evidence>
<dbReference type="EMBL" id="JSAM01000091">
    <property type="protein sequence ID" value="KIA77059.1"/>
    <property type="molecule type" value="Genomic_DNA"/>
</dbReference>
<dbReference type="EC" id="7.2.1.1" evidence="16 17"/>
<evidence type="ECO:0000256" key="1">
    <source>
        <dbReference type="ARBA" id="ARBA00022448"/>
    </source>
</evidence>
<keyword evidence="12 16" id="KW-0406">Ion transport</keyword>
<dbReference type="GO" id="GO:0016655">
    <property type="term" value="F:oxidoreductase activity, acting on NAD(P)H, quinone or similar compound as acceptor"/>
    <property type="evidence" value="ECO:0007669"/>
    <property type="project" value="UniProtKB-UniRule"/>
</dbReference>
<keyword evidence="4 16" id="KW-0597">Phosphoprotein</keyword>
<dbReference type="SMART" id="SM00900">
    <property type="entry name" value="FMN_bind"/>
    <property type="match status" value="1"/>
</dbReference>
<dbReference type="PANTHER" id="PTHR37838:SF1">
    <property type="entry name" value="NA(+)-TRANSLOCATING NADH-QUINONE REDUCTASE SUBUNIT C"/>
    <property type="match status" value="1"/>
</dbReference>
<keyword evidence="19" id="KW-0560">Oxidoreductase</keyword>
<dbReference type="NCBIfam" id="TIGR01938">
    <property type="entry name" value="nqrC"/>
    <property type="match status" value="1"/>
</dbReference>
<dbReference type="RefSeq" id="WP_006342178.1">
    <property type="nucleotide sequence ID" value="NZ_BAWW01000028.1"/>
</dbReference>
<comment type="subunit">
    <text evidence="16 17">Composed of six subunits; NqrA, NqrB, NqrC, NqrD, NqrE and NqrF.</text>
</comment>
<dbReference type="GO" id="GO:0010181">
    <property type="term" value="F:FMN binding"/>
    <property type="evidence" value="ECO:0007669"/>
    <property type="project" value="UniProtKB-UniRule"/>
</dbReference>
<keyword evidence="13 16" id="KW-0830">Ubiquinone</keyword>
<comment type="caution">
    <text evidence="19">The sequence shown here is derived from an EMBL/GenBank/DDBJ whole genome shotgun (WGS) entry which is preliminary data.</text>
</comment>
<accession>A0A0C1EKM7</accession>
<keyword evidence="2 16" id="KW-1003">Cell membrane</keyword>
<keyword evidence="5 16" id="KW-0285">Flavoprotein</keyword>
<dbReference type="PANTHER" id="PTHR37838">
    <property type="entry name" value="NA(+)-TRANSLOCATING NADH-QUINONE REDUCTASE SUBUNIT C"/>
    <property type="match status" value="1"/>
</dbReference>
<dbReference type="Pfam" id="PF04205">
    <property type="entry name" value="FMN_bind"/>
    <property type="match status" value="1"/>
</dbReference>
<dbReference type="PATRIC" id="fig|83552.4.peg.1761"/>
<evidence type="ECO:0000256" key="12">
    <source>
        <dbReference type="ARBA" id="ARBA00023065"/>
    </source>
</evidence>
<dbReference type="InterPro" id="IPR007329">
    <property type="entry name" value="FMN-bd"/>
</dbReference>
<evidence type="ECO:0000256" key="2">
    <source>
        <dbReference type="ARBA" id="ARBA00022475"/>
    </source>
</evidence>
<gene>
    <name evidence="16 19" type="primary">nqrC</name>
    <name evidence="19" type="ORF">DB43_GV00090</name>
</gene>
<evidence type="ECO:0000256" key="9">
    <source>
        <dbReference type="ARBA" id="ARBA00022989"/>
    </source>
</evidence>
<evidence type="ECO:0000256" key="4">
    <source>
        <dbReference type="ARBA" id="ARBA00022553"/>
    </source>
</evidence>
<evidence type="ECO:0000256" key="14">
    <source>
        <dbReference type="ARBA" id="ARBA00023136"/>
    </source>
</evidence>
<comment type="catalytic activity">
    <reaction evidence="16 17">
        <text>a ubiquinone + n Na(+)(in) + NADH + H(+) = a ubiquinol + n Na(+)(out) + NAD(+)</text>
        <dbReference type="Rhea" id="RHEA:47748"/>
        <dbReference type="Rhea" id="RHEA-COMP:9565"/>
        <dbReference type="Rhea" id="RHEA-COMP:9566"/>
        <dbReference type="ChEBI" id="CHEBI:15378"/>
        <dbReference type="ChEBI" id="CHEBI:16389"/>
        <dbReference type="ChEBI" id="CHEBI:17976"/>
        <dbReference type="ChEBI" id="CHEBI:29101"/>
        <dbReference type="ChEBI" id="CHEBI:57540"/>
        <dbReference type="ChEBI" id="CHEBI:57945"/>
        <dbReference type="EC" id="7.2.1.1"/>
    </reaction>
</comment>
<keyword evidence="9 16" id="KW-1133">Transmembrane helix</keyword>
<organism evidence="19 20">
    <name type="scientific">Parachlamydia acanthamoebae</name>
    <dbReference type="NCBI Taxonomy" id="83552"/>
    <lineage>
        <taxon>Bacteria</taxon>
        <taxon>Pseudomonadati</taxon>
        <taxon>Chlamydiota</taxon>
        <taxon>Chlamydiia</taxon>
        <taxon>Parachlamydiales</taxon>
        <taxon>Parachlamydiaceae</taxon>
        <taxon>Parachlamydia</taxon>
    </lineage>
</organism>
<dbReference type="Proteomes" id="UP000031307">
    <property type="component" value="Unassembled WGS sequence"/>
</dbReference>
<proteinExistence type="inferred from homology"/>
<dbReference type="GO" id="GO:0006814">
    <property type="term" value="P:sodium ion transport"/>
    <property type="evidence" value="ECO:0007669"/>
    <property type="project" value="UniProtKB-UniRule"/>
</dbReference>
<evidence type="ECO:0000256" key="15">
    <source>
        <dbReference type="ARBA" id="ARBA00023201"/>
    </source>
</evidence>
<evidence type="ECO:0000313" key="20">
    <source>
        <dbReference type="Proteomes" id="UP000031307"/>
    </source>
</evidence>
<dbReference type="HAMAP" id="MF_00427">
    <property type="entry name" value="NqrC"/>
    <property type="match status" value="1"/>
</dbReference>
<dbReference type="InterPro" id="IPR010204">
    <property type="entry name" value="NqrC"/>
</dbReference>
<evidence type="ECO:0000256" key="11">
    <source>
        <dbReference type="ARBA" id="ARBA00023053"/>
    </source>
</evidence>
<protein>
    <recommendedName>
        <fullName evidence="16 17">Na(+)-translocating NADH-quinone reductase subunit C</fullName>
        <shortName evidence="16 17">Na(+)-NQR subunit C</shortName>
        <shortName evidence="16 17">Na(+)-translocating NQR subunit C</shortName>
        <ecNumber evidence="16 17">7.2.1.1</ecNumber>
    </recommendedName>
    <alternativeName>
        <fullName evidence="16 17">NQR complex subunit C</fullName>
    </alternativeName>
    <alternativeName>
        <fullName evidence="16 17">NQR-1 subunit C</fullName>
    </alternativeName>
</protein>
<evidence type="ECO:0000256" key="5">
    <source>
        <dbReference type="ARBA" id="ARBA00022630"/>
    </source>
</evidence>
<keyword evidence="10 16" id="KW-0520">NAD</keyword>
<evidence type="ECO:0000256" key="10">
    <source>
        <dbReference type="ARBA" id="ARBA00023027"/>
    </source>
</evidence>
<keyword evidence="6 16" id="KW-0288">FMN</keyword>
<evidence type="ECO:0000256" key="8">
    <source>
        <dbReference type="ARBA" id="ARBA00022967"/>
    </source>
</evidence>
<keyword evidence="7 16" id="KW-0812">Transmembrane</keyword>
<keyword evidence="1 16" id="KW-0813">Transport</keyword>
<dbReference type="OMA" id="GLWDAIY"/>
<dbReference type="AlphaFoldDB" id="A0A0C1EKM7"/>
<comment type="similarity">
    <text evidence="16 17">Belongs to the NqrC family.</text>
</comment>
<evidence type="ECO:0000256" key="6">
    <source>
        <dbReference type="ARBA" id="ARBA00022643"/>
    </source>
</evidence>
<evidence type="ECO:0000256" key="7">
    <source>
        <dbReference type="ARBA" id="ARBA00022692"/>
    </source>
</evidence>
<dbReference type="GO" id="GO:0005886">
    <property type="term" value="C:plasma membrane"/>
    <property type="evidence" value="ECO:0007669"/>
    <property type="project" value="UniProtKB-SubCell"/>
</dbReference>
<comment type="subcellular location">
    <subcellularLocation>
        <location evidence="16">Cell membrane</location>
        <topology evidence="16">Single-pass membrane protein</topology>
    </subcellularLocation>
</comment>
<name>A0A0C1EKM7_9BACT</name>
<keyword evidence="3" id="KW-0997">Cell inner membrane</keyword>
<keyword evidence="15 16" id="KW-0739">Sodium transport</keyword>
<keyword evidence="8 16" id="KW-1278">Translocase</keyword>
<evidence type="ECO:0000256" key="16">
    <source>
        <dbReference type="HAMAP-Rule" id="MF_00427"/>
    </source>
</evidence>
<evidence type="ECO:0000313" key="19">
    <source>
        <dbReference type="EMBL" id="KIA77059.1"/>
    </source>
</evidence>
<comment type="caution">
    <text evidence="16">Lacks conserved residue(s) required for the propagation of feature annotation.</text>
</comment>
<evidence type="ECO:0000259" key="18">
    <source>
        <dbReference type="SMART" id="SM00900"/>
    </source>
</evidence>
<reference evidence="19 20" key="1">
    <citation type="journal article" date="2014" name="Mol. Biol. Evol.">
        <title>Massive expansion of Ubiquitination-related gene families within the Chlamydiae.</title>
        <authorList>
            <person name="Domman D."/>
            <person name="Collingro A."/>
            <person name="Lagkouvardos I."/>
            <person name="Gehre L."/>
            <person name="Weinmaier T."/>
            <person name="Rattei T."/>
            <person name="Subtil A."/>
            <person name="Horn M."/>
        </authorList>
    </citation>
    <scope>NUCLEOTIDE SEQUENCE [LARGE SCALE GENOMIC DNA]</scope>
    <source>
        <strain evidence="19 20">OEW1</strain>
    </source>
</reference>
<feature type="domain" description="FMN-binding" evidence="18">
    <location>
        <begin position="174"/>
        <end position="287"/>
    </location>
</feature>
<feature type="modified residue" description="FMN phosphoryl threonine" evidence="16">
    <location>
        <position position="270"/>
    </location>
</feature>
<keyword evidence="14 16" id="KW-0472">Membrane</keyword>
<evidence type="ECO:0000256" key="17">
    <source>
        <dbReference type="PIRNR" id="PIRNR009437"/>
    </source>
</evidence>
<sequence length="304" mass="33505">MSHPAPRGPSNAQVITFIVILSFICALILSVLASALAGPKEIAQELDRSKQMMIAAKILSHDGYFLMQDKEGKSIPAKFDKGGLLVPGTQQDIPTSAELIEIYKKRLKPFLVDDKGKRFTFQEANLNEEQYIADYKKSGYYKQPYRLLYEILPNQADEKDAKPIGYVIPVNGYGLWDAIYGYIALKPNGNTVIGISWYDQKETPGLGANIAEAPWQNLFPGKHIFQESPDGQTNFKSAPIGIYVVKGKVSEVLGDSPKAKSAVDGMAGATLTGNGVTDAYREVLNAYRPFLIAVHDENKNEEKT</sequence>
<keyword evidence="11 16" id="KW-0915">Sodium</keyword>
<dbReference type="PIRSF" id="PIRSF009437">
    <property type="entry name" value="NQR-1_subunit_C"/>
    <property type="match status" value="1"/>
</dbReference>
<comment type="function">
    <text evidence="16">NQR complex catalyzes the reduction of ubiquinone-1 to ubiquinol by two successive reactions, coupled with the transport of Na(+) ions from the cytoplasm to the periplasm. NqrA to NqrE are probably involved in the second step, the conversion of ubisemiquinone to ubiquinol.</text>
</comment>
<evidence type="ECO:0000256" key="3">
    <source>
        <dbReference type="ARBA" id="ARBA00022519"/>
    </source>
</evidence>
<comment type="cofactor">
    <cofactor evidence="16 17">
        <name>FMN</name>
        <dbReference type="ChEBI" id="CHEBI:58210"/>
    </cofactor>
</comment>